<dbReference type="Proteomes" id="UP000019109">
    <property type="component" value="Unassembled WGS sequence"/>
</dbReference>
<keyword evidence="1" id="KW-0813">Transport</keyword>
<gene>
    <name evidence="1" type="ORF">JCM21531_489</name>
</gene>
<keyword evidence="1" id="KW-0406">Ion transport</keyword>
<reference evidence="1" key="1">
    <citation type="journal article" date="2014" name="Genome Announc.">
        <title>Draft Genome Sequence of Clostridium straminisolvens Strain JCM 21531T, Isolated from a Cellulose-Degrading Bacterial Community.</title>
        <authorList>
            <person name="Yuki M."/>
            <person name="Oshima K."/>
            <person name="Suda W."/>
            <person name="Sakamoto M."/>
            <person name="Kitamura K."/>
            <person name="Iida T."/>
            <person name="Hattori M."/>
            <person name="Ohkuma M."/>
        </authorList>
    </citation>
    <scope>NUCLEOTIDE SEQUENCE [LARGE SCALE GENOMIC DNA]</scope>
    <source>
        <strain evidence="1">JCM 21531</strain>
    </source>
</reference>
<organism evidence="1 2">
    <name type="scientific">Acetivibrio straminisolvens JCM 21531</name>
    <dbReference type="NCBI Taxonomy" id="1294263"/>
    <lineage>
        <taxon>Bacteria</taxon>
        <taxon>Bacillati</taxon>
        <taxon>Bacillota</taxon>
        <taxon>Clostridia</taxon>
        <taxon>Eubacteriales</taxon>
        <taxon>Oscillospiraceae</taxon>
        <taxon>Acetivibrio</taxon>
    </lineage>
</organism>
<dbReference type="GO" id="GO:0034220">
    <property type="term" value="P:monoatomic ion transmembrane transport"/>
    <property type="evidence" value="ECO:0007669"/>
    <property type="project" value="UniProtKB-KW"/>
</dbReference>
<sequence length="76" mass="8606">MDVITPPVGEYFTASSEIANEVINKIRKTDSSKVQEYVYFNLNNTDYISIVKPVSDKNSFGLGWLIIYSSLQHQST</sequence>
<evidence type="ECO:0000313" key="1">
    <source>
        <dbReference type="EMBL" id="GAE87141.1"/>
    </source>
</evidence>
<dbReference type="AlphaFoldDB" id="W4V1P3"/>
<keyword evidence="2" id="KW-1185">Reference proteome</keyword>
<dbReference type="EMBL" id="BAVR01000004">
    <property type="protein sequence ID" value="GAE87141.1"/>
    <property type="molecule type" value="Genomic_DNA"/>
</dbReference>
<dbReference type="GO" id="GO:0016301">
    <property type="term" value="F:kinase activity"/>
    <property type="evidence" value="ECO:0007669"/>
    <property type="project" value="UniProtKB-KW"/>
</dbReference>
<comment type="caution">
    <text evidence="1">The sequence shown here is derived from an EMBL/GenBank/DDBJ whole genome shotgun (WGS) entry which is preliminary data.</text>
</comment>
<dbReference type="STRING" id="1294263.JCM21531_489"/>
<keyword evidence="1" id="KW-0808">Transferase</keyword>
<keyword evidence="1" id="KW-0407">Ion channel</keyword>
<keyword evidence="1" id="KW-0418">Kinase</keyword>
<proteinExistence type="predicted"/>
<protein>
    <submittedName>
        <fullName evidence="1">Osmosensitive K+ channel histidine kinase KdpD</fullName>
    </submittedName>
</protein>
<evidence type="ECO:0000313" key="2">
    <source>
        <dbReference type="Proteomes" id="UP000019109"/>
    </source>
</evidence>
<name>W4V1P3_9FIRM</name>
<accession>W4V1P3</accession>